<feature type="transmembrane region" description="Helical" evidence="1">
    <location>
        <begin position="186"/>
        <end position="205"/>
    </location>
</feature>
<gene>
    <name evidence="2" type="ORF">IPP58_07235</name>
</gene>
<feature type="transmembrane region" description="Helical" evidence="1">
    <location>
        <begin position="88"/>
        <end position="107"/>
    </location>
</feature>
<feature type="transmembrane region" description="Helical" evidence="1">
    <location>
        <begin position="162"/>
        <end position="180"/>
    </location>
</feature>
<protein>
    <submittedName>
        <fullName evidence="2">Uncharacterized protein</fullName>
    </submittedName>
</protein>
<feature type="transmembrane region" description="Helical" evidence="1">
    <location>
        <begin position="258"/>
        <end position="276"/>
    </location>
</feature>
<organism evidence="2 3">
    <name type="scientific">Candidatus Geothrix skivensis</name>
    <dbReference type="NCBI Taxonomy" id="2954439"/>
    <lineage>
        <taxon>Bacteria</taxon>
        <taxon>Pseudomonadati</taxon>
        <taxon>Acidobacteriota</taxon>
        <taxon>Holophagae</taxon>
        <taxon>Holophagales</taxon>
        <taxon>Holophagaceae</taxon>
        <taxon>Geothrix</taxon>
    </lineage>
</organism>
<feature type="transmembrane region" description="Helical" evidence="1">
    <location>
        <begin position="6"/>
        <end position="22"/>
    </location>
</feature>
<proteinExistence type="predicted"/>
<reference evidence="2" key="1">
    <citation type="submission" date="2020-10" db="EMBL/GenBank/DDBJ databases">
        <title>Connecting structure to function with the recovery of over 1000 high-quality activated sludge metagenome-assembled genomes encoding full-length rRNA genes using long-read sequencing.</title>
        <authorList>
            <person name="Singleton C.M."/>
            <person name="Petriglieri F."/>
            <person name="Kristensen J.M."/>
            <person name="Kirkegaard R.H."/>
            <person name="Michaelsen T.Y."/>
            <person name="Andersen M.H."/>
            <person name="Karst S.M."/>
            <person name="Dueholm M.S."/>
            <person name="Nielsen P.H."/>
            <person name="Albertsen M."/>
        </authorList>
    </citation>
    <scope>NUCLEOTIDE SEQUENCE</scope>
    <source>
        <strain evidence="2">Skiv_18-Q3-R9-52_MAXAC.067</strain>
    </source>
</reference>
<name>A0A9D7XGI6_9BACT</name>
<feature type="transmembrane region" description="Helical" evidence="1">
    <location>
        <begin position="217"/>
        <end position="246"/>
    </location>
</feature>
<evidence type="ECO:0000313" key="2">
    <source>
        <dbReference type="EMBL" id="MBK9796276.1"/>
    </source>
</evidence>
<comment type="caution">
    <text evidence="2">The sequence shown here is derived from an EMBL/GenBank/DDBJ whole genome shotgun (WGS) entry which is preliminary data.</text>
</comment>
<sequence>MTATWLLLYIACLVRLLTLYRLDLRQASSFVLMVPILLLPWMDRLCRQLPWLQSKGALRVAGLVALVSALALARILNLGYWETHHLGLAVLAALLGLGLSLVTHAFPRESTGLGLWIWIATWEYAGTWHPVLIPVGAGLSALLGGFGLWPEGRPLVPALHRVNPFWVPFLLGLVLPKPWFDYHLEGTWASVMAAFALTTGLAGLPRMRAYLDRIPNLWVLVPMALAFVVYPSAWYLAWAMVVGLLWGILWPRLPRPLSIARLSLGFLLGALVSFFLHSNLGIPYLRPLLWWGS</sequence>
<accession>A0A9D7XGI6</accession>
<dbReference type="EMBL" id="JADKIO010000005">
    <property type="protein sequence ID" value="MBK9796276.1"/>
    <property type="molecule type" value="Genomic_DNA"/>
</dbReference>
<keyword evidence="1" id="KW-1133">Transmembrane helix</keyword>
<feature type="transmembrane region" description="Helical" evidence="1">
    <location>
        <begin position="57"/>
        <end position="76"/>
    </location>
</feature>
<feature type="transmembrane region" description="Helical" evidence="1">
    <location>
        <begin position="127"/>
        <end position="150"/>
    </location>
</feature>
<dbReference type="AlphaFoldDB" id="A0A9D7XGI6"/>
<dbReference type="Proteomes" id="UP000886657">
    <property type="component" value="Unassembled WGS sequence"/>
</dbReference>
<evidence type="ECO:0000256" key="1">
    <source>
        <dbReference type="SAM" id="Phobius"/>
    </source>
</evidence>
<evidence type="ECO:0000313" key="3">
    <source>
        <dbReference type="Proteomes" id="UP000886657"/>
    </source>
</evidence>
<keyword evidence="1" id="KW-0812">Transmembrane</keyword>
<keyword evidence="1" id="KW-0472">Membrane</keyword>